<dbReference type="PANTHER" id="PTHR12268:SF22">
    <property type="entry name" value="DYSTROBREVIN BETA"/>
    <property type="match status" value="1"/>
</dbReference>
<dbReference type="FunFam" id="1.10.238.10:FF:000014">
    <property type="entry name" value="Dystrobrevin alpha"/>
    <property type="match status" value="1"/>
</dbReference>
<dbReference type="GO" id="GO:0045202">
    <property type="term" value="C:synapse"/>
    <property type="evidence" value="ECO:0007669"/>
    <property type="project" value="UniProtKB-SubCell"/>
</dbReference>
<evidence type="ECO:0000256" key="4">
    <source>
        <dbReference type="ARBA" id="ARBA00022475"/>
    </source>
</evidence>
<proteinExistence type="inferred from homology"/>
<evidence type="ECO:0000256" key="13">
    <source>
        <dbReference type="ARBA" id="ARBA00034103"/>
    </source>
</evidence>
<dbReference type="PROSITE" id="PS50135">
    <property type="entry name" value="ZF_ZZ_2"/>
    <property type="match status" value="1"/>
</dbReference>
<reference evidence="18" key="1">
    <citation type="submission" date="2025-08" db="UniProtKB">
        <authorList>
            <consortium name="Ensembl"/>
        </authorList>
    </citation>
    <scope>IDENTIFICATION</scope>
</reference>
<evidence type="ECO:0000256" key="6">
    <source>
        <dbReference type="ARBA" id="ARBA00022553"/>
    </source>
</evidence>
<evidence type="ECO:0000256" key="14">
    <source>
        <dbReference type="PROSITE-ProRule" id="PRU00228"/>
    </source>
</evidence>
<evidence type="ECO:0000256" key="5">
    <source>
        <dbReference type="ARBA" id="ARBA00022490"/>
    </source>
</evidence>
<protein>
    <submittedName>
        <fullName evidence="18">Dystrobrevin, beta b</fullName>
    </submittedName>
</protein>
<feature type="region of interest" description="Disordered" evidence="16">
    <location>
        <begin position="450"/>
        <end position="486"/>
    </location>
</feature>
<dbReference type="Ensembl" id="ENSCLMT00005034620.1">
    <property type="protein sequence ID" value="ENSCLMP00005033234.1"/>
    <property type="gene ID" value="ENSCLMG00005015957.1"/>
</dbReference>
<dbReference type="FunFam" id="3.30.60.90:FF:000002">
    <property type="entry name" value="Dystrobrevin alpha"/>
    <property type="match status" value="1"/>
</dbReference>
<dbReference type="PROSITE" id="PS01357">
    <property type="entry name" value="ZF_ZZ_1"/>
    <property type="match status" value="1"/>
</dbReference>
<dbReference type="PIRSF" id="PIRSF038204">
    <property type="entry name" value="Distrobrevin"/>
    <property type="match status" value="1"/>
</dbReference>
<dbReference type="CDD" id="cd02334">
    <property type="entry name" value="ZZ_dystrophin"/>
    <property type="match status" value="1"/>
</dbReference>
<feature type="compositionally biased region" description="Polar residues" evidence="16">
    <location>
        <begin position="474"/>
        <end position="486"/>
    </location>
</feature>
<dbReference type="AlphaFoldDB" id="A0A8C2ZX18"/>
<dbReference type="FunFam" id="1.10.238.10:FF:000016">
    <property type="entry name" value="Dystrobrevin alpha"/>
    <property type="match status" value="1"/>
</dbReference>
<evidence type="ECO:0000256" key="2">
    <source>
        <dbReference type="ARBA" id="ARBA00004496"/>
    </source>
</evidence>
<feature type="coiled-coil region" evidence="15">
    <location>
        <begin position="375"/>
        <end position="441"/>
    </location>
</feature>
<comment type="similarity">
    <text evidence="3">Belongs to the dystrophin family. Dystrobrevin subfamily.</text>
</comment>
<dbReference type="Gene3D" id="1.10.238.10">
    <property type="entry name" value="EF-hand"/>
    <property type="match status" value="2"/>
</dbReference>
<reference evidence="18" key="2">
    <citation type="submission" date="2025-09" db="UniProtKB">
        <authorList>
            <consortium name="Ensembl"/>
        </authorList>
    </citation>
    <scope>IDENTIFICATION</scope>
</reference>
<dbReference type="Pfam" id="PF09069">
    <property type="entry name" value="EF-hand_3"/>
    <property type="match status" value="1"/>
</dbReference>
<evidence type="ECO:0000256" key="3">
    <source>
        <dbReference type="ARBA" id="ARBA00009563"/>
    </source>
</evidence>
<feature type="domain" description="ZZ-type" evidence="17">
    <location>
        <begin position="238"/>
        <end position="294"/>
    </location>
</feature>
<dbReference type="SUPFAM" id="SSF47473">
    <property type="entry name" value="EF-hand"/>
    <property type="match status" value="2"/>
</dbReference>
<dbReference type="GO" id="GO:0008270">
    <property type="term" value="F:zinc ion binding"/>
    <property type="evidence" value="ECO:0007669"/>
    <property type="project" value="UniProtKB-KW"/>
</dbReference>
<dbReference type="PANTHER" id="PTHR12268">
    <property type="entry name" value="E3 UBIQUITIN-PROTEIN LIGASE KCMF1"/>
    <property type="match status" value="1"/>
</dbReference>
<keyword evidence="6" id="KW-0597">Phosphoprotein</keyword>
<dbReference type="InterPro" id="IPR050774">
    <property type="entry name" value="KCMF1/Dystrophin"/>
</dbReference>
<evidence type="ECO:0000313" key="19">
    <source>
        <dbReference type="Proteomes" id="UP000694565"/>
    </source>
</evidence>
<dbReference type="SUPFAM" id="SSF57850">
    <property type="entry name" value="RING/U-box"/>
    <property type="match status" value="1"/>
</dbReference>
<dbReference type="InterPro" id="IPR015154">
    <property type="entry name" value="EF-hand_dom_typ2"/>
</dbReference>
<keyword evidence="5" id="KW-0963">Cytoplasm</keyword>
<evidence type="ECO:0000256" key="11">
    <source>
        <dbReference type="ARBA" id="ARBA00023054"/>
    </source>
</evidence>
<sequence>MIEEGSKRGKAMVEKRQLFMEMRAQNFDVIRLSTYRTACKLRFVQKRCNLHLVDVWNMIEAFRDNGLNALDHGAEINVSRLETILSSIYYQLNKRLPTTHQINVEQSIGLLLNFMVATYDSESHGKLTVFSMKAMLSTMCGGKIVDKLRYIFSQISDASGAMMFPKFDQFLREVLKLPTAVFEGPSFGYTEHSVRTCFPQQKKIMLNTFLDVLMADPPPQCLVWLPLMHRLANVENVFHPVECSYCRSESMMGFRYRCQQCHGYQLCQSCFWRGHANGPHSNQHQMKEHSSWKSPAKKLSHAISKSLGCVPIGEPPHPVFPEQAERPQELPHAVVLESPSRLDEEHRLIARYAARLAAEAGNSTQQCPPTDLGFNFDANKQQRQLIAELENKNREILQEIQRLPQQNPTLLTELRLLRHRKDELERRMSALQESRRELMVQLEGLMRLLKSQSGGSPHSSPSHGAGCSMPMPIRSTSAGSTPTHTPQDCLAGVGGDVLEAFAQGVPRNLRNDLLVAADSITNTMSSLVKELHSG</sequence>
<evidence type="ECO:0000256" key="12">
    <source>
        <dbReference type="ARBA" id="ARBA00023136"/>
    </source>
</evidence>
<dbReference type="GO" id="GO:0005737">
    <property type="term" value="C:cytoplasm"/>
    <property type="evidence" value="ECO:0007669"/>
    <property type="project" value="UniProtKB-SubCell"/>
</dbReference>
<dbReference type="Pfam" id="PF09068">
    <property type="entry name" value="EF-hand_2"/>
    <property type="match status" value="1"/>
</dbReference>
<keyword evidence="9" id="KW-0862">Zinc</keyword>
<keyword evidence="12" id="KW-0472">Membrane</keyword>
<dbReference type="Pfam" id="PF00569">
    <property type="entry name" value="ZZ"/>
    <property type="match status" value="1"/>
</dbReference>
<organism evidence="18 19">
    <name type="scientific">Cyclopterus lumpus</name>
    <name type="common">Lumpsucker</name>
    <dbReference type="NCBI Taxonomy" id="8103"/>
    <lineage>
        <taxon>Eukaryota</taxon>
        <taxon>Metazoa</taxon>
        <taxon>Chordata</taxon>
        <taxon>Craniata</taxon>
        <taxon>Vertebrata</taxon>
        <taxon>Euteleostomi</taxon>
        <taxon>Actinopterygii</taxon>
        <taxon>Neopterygii</taxon>
        <taxon>Teleostei</taxon>
        <taxon>Neoteleostei</taxon>
        <taxon>Acanthomorphata</taxon>
        <taxon>Eupercaria</taxon>
        <taxon>Perciformes</taxon>
        <taxon>Cottioidei</taxon>
        <taxon>Cottales</taxon>
        <taxon>Cyclopteridae</taxon>
        <taxon>Cyclopterus</taxon>
    </lineage>
</organism>
<dbReference type="Gene3D" id="3.30.60.90">
    <property type="match status" value="1"/>
</dbReference>
<comment type="subcellular location">
    <subcellularLocation>
        <location evidence="1">Cell membrane</location>
    </subcellularLocation>
    <subcellularLocation>
        <location evidence="2">Cytoplasm</location>
    </subcellularLocation>
    <subcellularLocation>
        <location evidence="13">Synapse</location>
    </subcellularLocation>
</comment>
<dbReference type="InterPro" id="IPR015153">
    <property type="entry name" value="EF-hand_dom_typ1"/>
</dbReference>
<evidence type="ECO:0000256" key="10">
    <source>
        <dbReference type="ARBA" id="ARBA00023018"/>
    </source>
</evidence>
<dbReference type="InterPro" id="IPR011992">
    <property type="entry name" value="EF-hand-dom_pair"/>
</dbReference>
<evidence type="ECO:0000256" key="8">
    <source>
        <dbReference type="ARBA" id="ARBA00022771"/>
    </source>
</evidence>
<evidence type="ECO:0000256" key="1">
    <source>
        <dbReference type="ARBA" id="ARBA00004236"/>
    </source>
</evidence>
<evidence type="ECO:0000313" key="18">
    <source>
        <dbReference type="Ensembl" id="ENSCLMP00005033234.1"/>
    </source>
</evidence>
<dbReference type="CDD" id="cd16244">
    <property type="entry name" value="EFh_DTN"/>
    <property type="match status" value="1"/>
</dbReference>
<evidence type="ECO:0000256" key="7">
    <source>
        <dbReference type="ARBA" id="ARBA00022723"/>
    </source>
</evidence>
<dbReference type="SMART" id="SM00291">
    <property type="entry name" value="ZnF_ZZ"/>
    <property type="match status" value="1"/>
</dbReference>
<dbReference type="InterPro" id="IPR000433">
    <property type="entry name" value="Znf_ZZ"/>
</dbReference>
<keyword evidence="10" id="KW-0770">Synapse</keyword>
<evidence type="ECO:0000259" key="17">
    <source>
        <dbReference type="PROSITE" id="PS50135"/>
    </source>
</evidence>
<evidence type="ECO:0000256" key="9">
    <source>
        <dbReference type="ARBA" id="ARBA00022833"/>
    </source>
</evidence>
<keyword evidence="7" id="KW-0479">Metal-binding</keyword>
<dbReference type="InterPro" id="IPR017432">
    <property type="entry name" value="Distrobrevin"/>
</dbReference>
<keyword evidence="8 14" id="KW-0863">Zinc-finger</keyword>
<keyword evidence="19" id="KW-1185">Reference proteome</keyword>
<dbReference type="Proteomes" id="UP000694565">
    <property type="component" value="Unplaced"/>
</dbReference>
<evidence type="ECO:0000256" key="15">
    <source>
        <dbReference type="SAM" id="Coils"/>
    </source>
</evidence>
<dbReference type="GO" id="GO:0099536">
    <property type="term" value="P:synaptic signaling"/>
    <property type="evidence" value="ECO:0007669"/>
    <property type="project" value="TreeGrafter"/>
</dbReference>
<dbReference type="GO" id="GO:0005886">
    <property type="term" value="C:plasma membrane"/>
    <property type="evidence" value="ECO:0007669"/>
    <property type="project" value="UniProtKB-SubCell"/>
</dbReference>
<keyword evidence="4" id="KW-1003">Cell membrane</keyword>
<evidence type="ECO:0000256" key="16">
    <source>
        <dbReference type="SAM" id="MobiDB-lite"/>
    </source>
</evidence>
<keyword evidence="11 15" id="KW-0175">Coiled coil</keyword>
<dbReference type="InterPro" id="IPR043145">
    <property type="entry name" value="Znf_ZZ_sf"/>
</dbReference>
<dbReference type="GeneTree" id="ENSGT00940000153897"/>
<accession>A0A8C2ZX18</accession>
<feature type="compositionally biased region" description="Low complexity" evidence="16">
    <location>
        <begin position="451"/>
        <end position="468"/>
    </location>
</feature>
<name>A0A8C2ZX18_CYCLU</name>